<evidence type="ECO:0000313" key="4">
    <source>
        <dbReference type="Proteomes" id="UP000198402"/>
    </source>
</evidence>
<dbReference type="Proteomes" id="UP000198402">
    <property type="component" value="Unassembled WGS sequence"/>
</dbReference>
<evidence type="ECO:0000259" key="2">
    <source>
        <dbReference type="Pfam" id="PF13127"/>
    </source>
</evidence>
<protein>
    <submittedName>
        <fullName evidence="3">XRE family transcriptional regulator</fullName>
    </submittedName>
</protein>
<keyword evidence="4" id="KW-1185">Reference proteome</keyword>
<sequence length="72" mass="8146">MVKARLHRWTLILGIVFLLAGVSCFIIRFFTPEYIGANGVLHESFYLVILGYAGLFIGLIFSFISFLTRSKS</sequence>
<dbReference type="OrthoDB" id="9805856at2"/>
<feature type="transmembrane region" description="Helical" evidence="1">
    <location>
        <begin position="45"/>
        <end position="67"/>
    </location>
</feature>
<feature type="transmembrane region" description="Helical" evidence="1">
    <location>
        <begin position="9"/>
        <end position="30"/>
    </location>
</feature>
<feature type="domain" description="DUF3955" evidence="2">
    <location>
        <begin position="12"/>
        <end position="68"/>
    </location>
</feature>
<dbReference type="RefSeq" id="WP_089137118.1">
    <property type="nucleotide sequence ID" value="NZ_BCMG01000011.1"/>
</dbReference>
<evidence type="ECO:0000256" key="1">
    <source>
        <dbReference type="SAM" id="Phobius"/>
    </source>
</evidence>
<proteinExistence type="predicted"/>
<dbReference type="InterPro" id="IPR025016">
    <property type="entry name" value="DUF3955"/>
</dbReference>
<accession>A0A1Z5IJQ5</accession>
<keyword evidence="1" id="KW-0472">Membrane</keyword>
<evidence type="ECO:0000313" key="3">
    <source>
        <dbReference type="EMBL" id="GAX02005.1"/>
    </source>
</evidence>
<dbReference type="EMBL" id="BCMG01000011">
    <property type="protein sequence ID" value="GAX02005.1"/>
    <property type="molecule type" value="Genomic_DNA"/>
</dbReference>
<reference evidence="3 4" key="1">
    <citation type="submission" date="2015-11" db="EMBL/GenBank/DDBJ databases">
        <title>Draft genome sequences of new species of the genus Lactobacillus isolated from orchardgrass silage.</title>
        <authorList>
            <person name="Tohno M."/>
            <person name="Tanizawa Y."/>
            <person name="Arita M."/>
        </authorList>
    </citation>
    <scope>NUCLEOTIDE SEQUENCE [LARGE SCALE GENOMIC DNA]</scope>
    <source>
        <strain evidence="3 4">IWT126</strain>
    </source>
</reference>
<gene>
    <name evidence="3" type="primary">xre_5</name>
    <name evidence="3" type="ORF">IWT126_02069</name>
</gene>
<dbReference type="AlphaFoldDB" id="A0A1Z5IJQ5"/>
<organism evidence="3 4">
    <name type="scientific">Secundilactobacillus silagei JCM 19001</name>
    <dbReference type="NCBI Taxonomy" id="1302250"/>
    <lineage>
        <taxon>Bacteria</taxon>
        <taxon>Bacillati</taxon>
        <taxon>Bacillota</taxon>
        <taxon>Bacilli</taxon>
        <taxon>Lactobacillales</taxon>
        <taxon>Lactobacillaceae</taxon>
        <taxon>Secundilactobacillus</taxon>
    </lineage>
</organism>
<keyword evidence="1" id="KW-1133">Transmembrane helix</keyword>
<comment type="caution">
    <text evidence="3">The sequence shown here is derived from an EMBL/GenBank/DDBJ whole genome shotgun (WGS) entry which is preliminary data.</text>
</comment>
<name>A0A1Z5IJQ5_9LACO</name>
<dbReference type="PROSITE" id="PS51257">
    <property type="entry name" value="PROKAR_LIPOPROTEIN"/>
    <property type="match status" value="1"/>
</dbReference>
<dbReference type="Pfam" id="PF13127">
    <property type="entry name" value="DUF3955"/>
    <property type="match status" value="1"/>
</dbReference>
<keyword evidence="1" id="KW-0812">Transmembrane</keyword>